<dbReference type="PANTHER" id="PTHR42785:SF1">
    <property type="entry name" value="DNA TOPOISOMERASE"/>
    <property type="match status" value="1"/>
</dbReference>
<dbReference type="GO" id="GO:0006265">
    <property type="term" value="P:DNA topological change"/>
    <property type="evidence" value="ECO:0007669"/>
    <property type="project" value="InterPro"/>
</dbReference>
<dbReference type="EC" id="5.6.2.1" evidence="3"/>
<dbReference type="PANTHER" id="PTHR42785">
    <property type="entry name" value="DNA TOPOISOMERASE, TYPE IA, CORE"/>
    <property type="match status" value="1"/>
</dbReference>
<evidence type="ECO:0000256" key="1">
    <source>
        <dbReference type="ARBA" id="ARBA00000213"/>
    </source>
</evidence>
<keyword evidence="5" id="KW-0238">DNA-binding</keyword>
<protein>
    <recommendedName>
        <fullName evidence="3">DNA topoisomerase</fullName>
        <ecNumber evidence="3">5.6.2.1</ecNumber>
    </recommendedName>
</protein>
<dbReference type="InterPro" id="IPR013824">
    <property type="entry name" value="Topo_IA_cen_sub1"/>
</dbReference>
<keyword evidence="6" id="KW-0413">Isomerase</keyword>
<dbReference type="PROSITE" id="PS00396">
    <property type="entry name" value="TOPO_IA_1"/>
    <property type="match status" value="1"/>
</dbReference>
<dbReference type="Gene3D" id="1.10.290.10">
    <property type="entry name" value="Topoisomerase I, domain 4"/>
    <property type="match status" value="1"/>
</dbReference>
<dbReference type="GO" id="GO:0003917">
    <property type="term" value="F:DNA topoisomerase type I (single strand cut, ATP-independent) activity"/>
    <property type="evidence" value="ECO:0007669"/>
    <property type="project" value="UniProtKB-EC"/>
</dbReference>
<dbReference type="InterPro" id="IPR003602">
    <property type="entry name" value="Topo_IA_DNA-bd_dom"/>
</dbReference>
<accession>A0A6C0DR95</accession>
<dbReference type="AlphaFoldDB" id="A0A6C0DR95"/>
<reference evidence="10" key="1">
    <citation type="journal article" date="2020" name="Nature">
        <title>Giant virus diversity and host interactions through global metagenomics.</title>
        <authorList>
            <person name="Schulz F."/>
            <person name="Roux S."/>
            <person name="Paez-Espino D."/>
            <person name="Jungbluth S."/>
            <person name="Walsh D.A."/>
            <person name="Denef V.J."/>
            <person name="McMahon K.D."/>
            <person name="Konstantinidis K.T."/>
            <person name="Eloe-Fadrosh E.A."/>
            <person name="Kyrpides N.C."/>
            <person name="Woyke T."/>
        </authorList>
    </citation>
    <scope>NUCLEOTIDE SEQUENCE</scope>
    <source>
        <strain evidence="10">GVMAG-M-3300023174-57</strain>
    </source>
</reference>
<comment type="similarity">
    <text evidence="2">Belongs to the type IA topoisomerase family.</text>
</comment>
<dbReference type="EMBL" id="MN739666">
    <property type="protein sequence ID" value="QHT19458.1"/>
    <property type="molecule type" value="Genomic_DNA"/>
</dbReference>
<comment type="catalytic activity">
    <reaction evidence="1">
        <text>ATP-independent breakage of single-stranded DNA, followed by passage and rejoining.</text>
        <dbReference type="EC" id="5.6.2.1"/>
    </reaction>
</comment>
<dbReference type="CDD" id="cd00186">
    <property type="entry name" value="TOP1Ac"/>
    <property type="match status" value="1"/>
</dbReference>
<dbReference type="Gene3D" id="3.40.50.140">
    <property type="match status" value="1"/>
</dbReference>
<evidence type="ECO:0000256" key="7">
    <source>
        <dbReference type="SAM" id="MobiDB-lite"/>
    </source>
</evidence>
<dbReference type="InterPro" id="IPR023405">
    <property type="entry name" value="Topo_IA_core_domain"/>
</dbReference>
<dbReference type="InterPro" id="IPR013497">
    <property type="entry name" value="Topo_IA_cen"/>
</dbReference>
<dbReference type="InterPro" id="IPR000380">
    <property type="entry name" value="Topo_IA"/>
</dbReference>
<dbReference type="SMART" id="SM00437">
    <property type="entry name" value="TOP1Ac"/>
    <property type="match status" value="1"/>
</dbReference>
<dbReference type="InterPro" id="IPR013826">
    <property type="entry name" value="Topo_IA_cen_sub3"/>
</dbReference>
<name>A0A6C0DR95_9ZZZZ</name>
<evidence type="ECO:0000256" key="4">
    <source>
        <dbReference type="ARBA" id="ARBA00023029"/>
    </source>
</evidence>
<proteinExistence type="inferred from homology"/>
<dbReference type="PROSITE" id="PS52039">
    <property type="entry name" value="TOPO_IA_2"/>
    <property type="match status" value="1"/>
</dbReference>
<dbReference type="InterPro" id="IPR003601">
    <property type="entry name" value="Topo_IA_2"/>
</dbReference>
<evidence type="ECO:0000256" key="2">
    <source>
        <dbReference type="ARBA" id="ARBA00009446"/>
    </source>
</evidence>
<dbReference type="PROSITE" id="PS50880">
    <property type="entry name" value="TOPRIM"/>
    <property type="match status" value="1"/>
</dbReference>
<sequence length="787" mass="87374">MRLVIVESPAKCSKIQEYLGSGYRVLASMGHIRALKQDLDAVGIERSWVPDYEIIKTKAKTVKQLRDAASSADEVIIATDDDREGEGIAFHICSVLKLDPTQTKRIVFHSITKPAIQTAVQEAKTVDMDKFHAQQTRAMLDMLIGYTLSPVLWKQLNSNGLPLSAGRCQTPALKLVLDRDLEIEKHAAKGFWKLNGQFLAAGLKIAVQAAREHLQSDQEVTAYLQPATQTQKAKLHSLKNSVRTHNAPKPLITSTLQQEGSKSFGLSPKMTMSTAQKLYEAGHITYMRTDNAFLSQEGAAGARKVISKDYGEDYLGPADQHQATPQQTPAAKKKAPAAQGPQAQAAHEAIRPTHPEVAEPEGLSPVEAKVYRLIWQRALQSQMATSTEDCRGLTFTLEADPTKAPWYGEQLKSKFLGWKILSTGEKAQANAAESAEAYDAWAKVAVNAAATWSQIAAEEEYTRPPNRYTEASLIHELEHRGIGRPSTFASLVETVVERAYVDRADVAGTTLSVRKWQIQKPQQWPPKETQQKQVVGKESNRLQTTALGRTVAEFLYKHYSDIFDYRYTALMESELDRIARGERSWKTLLQSNWDAYKARYTEHLAKVQDPEAKKAQRTRDLGDGIQVILSRKGPLLLKEATKEFASLPRNASFDTVTLIQAQAAYKAKDGEDLGQYGDDAILKKKGPYGFYAQCGTIKVPVKPEDTFETIVAKIQAKDTPQTGADAAYERIVGEYKIKNGPYGLYFFKHAAKKATFFKFTGPDPDKATTEELDAMATKRRGKKVGLL</sequence>
<evidence type="ECO:0000259" key="9">
    <source>
        <dbReference type="PROSITE" id="PS52039"/>
    </source>
</evidence>
<evidence type="ECO:0000256" key="3">
    <source>
        <dbReference type="ARBA" id="ARBA00012891"/>
    </source>
</evidence>
<dbReference type="InterPro" id="IPR013825">
    <property type="entry name" value="Topo_IA_cen_sub2"/>
</dbReference>
<dbReference type="Pfam" id="PF01131">
    <property type="entry name" value="Topoisom_bac"/>
    <property type="match status" value="2"/>
</dbReference>
<dbReference type="PRINTS" id="PR00417">
    <property type="entry name" value="PRTPISMRASEI"/>
</dbReference>
<evidence type="ECO:0000256" key="5">
    <source>
        <dbReference type="ARBA" id="ARBA00023125"/>
    </source>
</evidence>
<feature type="compositionally biased region" description="Low complexity" evidence="7">
    <location>
        <begin position="317"/>
        <end position="346"/>
    </location>
</feature>
<feature type="region of interest" description="Disordered" evidence="7">
    <location>
        <begin position="312"/>
        <end position="349"/>
    </location>
</feature>
<dbReference type="InterPro" id="IPR023406">
    <property type="entry name" value="Topo_IA_AS"/>
</dbReference>
<dbReference type="GO" id="GO:0003677">
    <property type="term" value="F:DNA binding"/>
    <property type="evidence" value="ECO:0007669"/>
    <property type="project" value="UniProtKB-KW"/>
</dbReference>
<dbReference type="Gene3D" id="1.10.460.10">
    <property type="entry name" value="Topoisomerase I, domain 2"/>
    <property type="match status" value="2"/>
</dbReference>
<dbReference type="SMART" id="SM00436">
    <property type="entry name" value="TOP1Bc"/>
    <property type="match status" value="1"/>
</dbReference>
<keyword evidence="4" id="KW-0799">Topoisomerase</keyword>
<dbReference type="Gene3D" id="2.70.20.10">
    <property type="entry name" value="Topoisomerase I, domain 3"/>
    <property type="match status" value="1"/>
</dbReference>
<organism evidence="10">
    <name type="scientific">viral metagenome</name>
    <dbReference type="NCBI Taxonomy" id="1070528"/>
    <lineage>
        <taxon>unclassified sequences</taxon>
        <taxon>metagenomes</taxon>
        <taxon>organismal metagenomes</taxon>
    </lineage>
</organism>
<dbReference type="SUPFAM" id="SSF56712">
    <property type="entry name" value="Prokaryotic type I DNA topoisomerase"/>
    <property type="match status" value="1"/>
</dbReference>
<dbReference type="Pfam" id="PF01751">
    <property type="entry name" value="Toprim"/>
    <property type="match status" value="1"/>
</dbReference>
<evidence type="ECO:0000259" key="8">
    <source>
        <dbReference type="PROSITE" id="PS50880"/>
    </source>
</evidence>
<feature type="domain" description="Toprim" evidence="8">
    <location>
        <begin position="1"/>
        <end position="111"/>
    </location>
</feature>
<evidence type="ECO:0000313" key="10">
    <source>
        <dbReference type="EMBL" id="QHT19458.1"/>
    </source>
</evidence>
<feature type="domain" description="Topo IA-type catalytic" evidence="9">
    <location>
        <begin position="127"/>
        <end position="600"/>
    </location>
</feature>
<dbReference type="SMART" id="SM00493">
    <property type="entry name" value="TOPRIM"/>
    <property type="match status" value="1"/>
</dbReference>
<dbReference type="InterPro" id="IPR006171">
    <property type="entry name" value="TOPRIM_dom"/>
</dbReference>
<evidence type="ECO:0000256" key="6">
    <source>
        <dbReference type="ARBA" id="ARBA00023235"/>
    </source>
</evidence>